<dbReference type="Ensembl" id="ENSSSCT00040044005.1">
    <property type="protein sequence ID" value="ENSSSCP00040018488.1"/>
    <property type="gene ID" value="ENSSSCG00040032578.1"/>
</dbReference>
<evidence type="ECO:0000313" key="4">
    <source>
        <dbReference type="Ensembl" id="ENSSSCP00040018488.1"/>
    </source>
</evidence>
<evidence type="ECO:0000256" key="3">
    <source>
        <dbReference type="SAM" id="MobiDB-lite"/>
    </source>
</evidence>
<comment type="similarity">
    <text evidence="1">Belongs to the sorting nexin family.</text>
</comment>
<evidence type="ECO:0000313" key="5">
    <source>
        <dbReference type="Proteomes" id="UP000694722"/>
    </source>
</evidence>
<dbReference type="AlphaFoldDB" id="A0A8D1EA89"/>
<dbReference type="InterPro" id="IPR051074">
    <property type="entry name" value="Sorting_Nexin"/>
</dbReference>
<dbReference type="PANTHER" id="PTHR45963:SF3">
    <property type="entry name" value="SORTING NEXIN-12"/>
    <property type="match status" value="1"/>
</dbReference>
<accession>A0A8D1EA89</accession>
<reference evidence="4" key="1">
    <citation type="submission" date="2025-08" db="UniProtKB">
        <authorList>
            <consortium name="Ensembl"/>
        </authorList>
    </citation>
    <scope>IDENTIFICATION</scope>
</reference>
<evidence type="ECO:0000256" key="2">
    <source>
        <dbReference type="ARBA" id="ARBA00022448"/>
    </source>
</evidence>
<evidence type="ECO:0000256" key="1">
    <source>
        <dbReference type="ARBA" id="ARBA00010883"/>
    </source>
</evidence>
<dbReference type="Proteomes" id="UP000694722">
    <property type="component" value="Unplaced"/>
</dbReference>
<feature type="compositionally biased region" description="Basic and acidic residues" evidence="3">
    <location>
        <begin position="1"/>
        <end position="13"/>
    </location>
</feature>
<organism evidence="4 5">
    <name type="scientific">Sus scrofa</name>
    <name type="common">Pig</name>
    <dbReference type="NCBI Taxonomy" id="9823"/>
    <lineage>
        <taxon>Eukaryota</taxon>
        <taxon>Metazoa</taxon>
        <taxon>Chordata</taxon>
        <taxon>Craniata</taxon>
        <taxon>Vertebrata</taxon>
        <taxon>Euteleostomi</taxon>
        <taxon>Mammalia</taxon>
        <taxon>Eutheria</taxon>
        <taxon>Laurasiatheria</taxon>
        <taxon>Artiodactyla</taxon>
        <taxon>Suina</taxon>
        <taxon>Suidae</taxon>
        <taxon>Sus</taxon>
    </lineage>
</organism>
<name>A0A8D1EA89_PIG</name>
<proteinExistence type="inferred from homology"/>
<feature type="compositionally biased region" description="Polar residues" evidence="3">
    <location>
        <begin position="14"/>
        <end position="37"/>
    </location>
</feature>
<feature type="region of interest" description="Disordered" evidence="3">
    <location>
        <begin position="1"/>
        <end position="38"/>
    </location>
</feature>
<sequence>STYLNNKDKRVKNEPTQLTSNLHPPSSSVKVENSNPSMIGIGRKRRTRIEVQERKNLPICKKKGGCVMQRIFDFMIVQRKMRRDNRMVKPPYAMGAALQRQKSFRGTELVFYISRINQKRKHREILNNQRTGSDVAQNQRCYHMFLIARAVTRKFFPGKV</sequence>
<keyword evidence="2" id="KW-0813">Transport</keyword>
<dbReference type="PANTHER" id="PTHR45963">
    <property type="entry name" value="RE52028P"/>
    <property type="match status" value="1"/>
</dbReference>
<protein>
    <submittedName>
        <fullName evidence="4">Uncharacterized protein</fullName>
    </submittedName>
</protein>